<evidence type="ECO:0000256" key="1">
    <source>
        <dbReference type="ARBA" id="ARBA00004123"/>
    </source>
</evidence>
<comment type="subcellular location">
    <subcellularLocation>
        <location evidence="1">Nucleus</location>
    </subcellularLocation>
</comment>
<dbReference type="PANTHER" id="PTHR37534">
    <property type="entry name" value="TRANSCRIPTIONAL ACTIVATOR PROTEIN UGA3"/>
    <property type="match status" value="1"/>
</dbReference>
<reference evidence="5" key="1">
    <citation type="submission" date="2014-10" db="EMBL/GenBank/DDBJ databases">
        <authorList>
            <person name="King R."/>
        </authorList>
    </citation>
    <scope>NUCLEOTIDE SEQUENCE [LARGE SCALE GENOMIC DNA]</scope>
    <source>
        <strain evidence="5">A3/5</strain>
    </source>
</reference>
<evidence type="ECO:0000256" key="3">
    <source>
        <dbReference type="SAM" id="MobiDB-lite"/>
    </source>
</evidence>
<evidence type="ECO:0000313" key="5">
    <source>
        <dbReference type="Proteomes" id="UP000245910"/>
    </source>
</evidence>
<evidence type="ECO:0008006" key="6">
    <source>
        <dbReference type="Google" id="ProtNLM"/>
    </source>
</evidence>
<dbReference type="Proteomes" id="UP000245910">
    <property type="component" value="Chromosome I"/>
</dbReference>
<evidence type="ECO:0000313" key="4">
    <source>
        <dbReference type="EMBL" id="CEI67709.1"/>
    </source>
</evidence>
<keyword evidence="2" id="KW-0539">Nucleus</keyword>
<sequence>MPGRGNATTGFKQTSSPFFITGQHVFETSTMESFYRVDAPHSVYEHPSLRLSSLETGTLGGGRAPLQELTTQDANQITVRSVKRGQADDRVYDERAKKPKISHENPELDSINLSSILSLPNPGLQIDPRDSDTISEDQLHAGLHAMSVLELKALEESVLSAFEYSDNVVVLGEKKFPVPTGSEINSFLKFKRTHPDLGGRVHVLKYPQRAMPDCWNTAVQKPSDRILLAFYWFAICTGKSLIPETNPWLDFVIFQNSPGIRSAILCLAAVHLHDHAPDRGNGYRVISNNAFGYRAIQLHKRTVAYLRNLLGRKQDGSSSETLRIEYRMKAPFEPAWYQGLRLAEKHLDKMRQKTPFWEEECWNQKIPKSLKDTLPMGLAESRPTRQKCSQLTSLHETHPTSPTETPPISPQHPQLTRFRISQAVVVARGIIFAQVMWKLPQPETFVPTEESRRFSWLLQPSSEDVWTIHGGCGVSPKLLHIMSQINYCATRLHQNNQSIVVPITAKKLLQLLYKLKPTGSVEPSIDSTMKMIEQTAYAWLLTAIIYLQCRVQRYPPSHTCVSRHLKALAKCIQAIPASGPYFTADAPILPVFLLGLLSVEHKGVAQDWFERVLQVPVRSTVPPIYQALKRTWEWKQIWPSAKNLPYSIREREPWWEKLVDRLLDEAGGMLCFM</sequence>
<dbReference type="Pfam" id="PF11951">
    <property type="entry name" value="Fungal_trans_2"/>
    <property type="match status" value="1"/>
</dbReference>
<dbReference type="EMBL" id="LN649229">
    <property type="protein sequence ID" value="CEI67709.1"/>
    <property type="molecule type" value="Genomic_DNA"/>
</dbReference>
<proteinExistence type="predicted"/>
<evidence type="ECO:0000256" key="2">
    <source>
        <dbReference type="ARBA" id="ARBA00023242"/>
    </source>
</evidence>
<name>A0A2L2TCN4_9HYPO</name>
<organism evidence="4 5">
    <name type="scientific">Fusarium venenatum</name>
    <dbReference type="NCBI Taxonomy" id="56646"/>
    <lineage>
        <taxon>Eukaryota</taxon>
        <taxon>Fungi</taxon>
        <taxon>Dikarya</taxon>
        <taxon>Ascomycota</taxon>
        <taxon>Pezizomycotina</taxon>
        <taxon>Sordariomycetes</taxon>
        <taxon>Hypocreomycetidae</taxon>
        <taxon>Hypocreales</taxon>
        <taxon>Nectriaceae</taxon>
        <taxon>Fusarium</taxon>
    </lineage>
</organism>
<accession>A0A2L2TCN4</accession>
<dbReference type="PANTHER" id="PTHR37534:SF46">
    <property type="entry name" value="ZN(II)2CYS6 TRANSCRIPTION FACTOR (EUROFUNG)"/>
    <property type="match status" value="1"/>
</dbReference>
<dbReference type="InterPro" id="IPR021858">
    <property type="entry name" value="Fun_TF"/>
</dbReference>
<feature type="region of interest" description="Disordered" evidence="3">
    <location>
        <begin position="381"/>
        <end position="413"/>
    </location>
</feature>
<dbReference type="GO" id="GO:0005634">
    <property type="term" value="C:nucleus"/>
    <property type="evidence" value="ECO:0007669"/>
    <property type="project" value="UniProtKB-SubCell"/>
</dbReference>
<dbReference type="AlphaFoldDB" id="A0A2L2TCN4"/>
<keyword evidence="5" id="KW-1185">Reference proteome</keyword>
<protein>
    <recommendedName>
        <fullName evidence="6">Transcription factor domain-containing protein</fullName>
    </recommendedName>
</protein>